<dbReference type="PANTHER" id="PTHR47874">
    <property type="entry name" value="EXPRESSED PROTEIN"/>
    <property type="match status" value="1"/>
</dbReference>
<dbReference type="Gene3D" id="1.25.40.10">
    <property type="entry name" value="Tetratricopeptide repeat domain"/>
    <property type="match status" value="2"/>
</dbReference>
<name>A0A804IGF1_MUSAM</name>
<reference evidence="5" key="2">
    <citation type="submission" date="2021-05" db="UniProtKB">
        <authorList>
            <consortium name="EnsemblPlants"/>
        </authorList>
    </citation>
    <scope>IDENTIFICATION</scope>
    <source>
        <strain evidence="5">subsp. malaccensis</strain>
    </source>
</reference>
<organism evidence="5 6">
    <name type="scientific">Musa acuminata subsp. malaccensis</name>
    <name type="common">Wild banana</name>
    <name type="synonym">Musa malaccensis</name>
    <dbReference type="NCBI Taxonomy" id="214687"/>
    <lineage>
        <taxon>Eukaryota</taxon>
        <taxon>Viridiplantae</taxon>
        <taxon>Streptophyta</taxon>
        <taxon>Embryophyta</taxon>
        <taxon>Tracheophyta</taxon>
        <taxon>Spermatophyta</taxon>
        <taxon>Magnoliopsida</taxon>
        <taxon>Liliopsida</taxon>
        <taxon>Zingiberales</taxon>
        <taxon>Musaceae</taxon>
        <taxon>Musa</taxon>
    </lineage>
</organism>
<sequence>MAMARAKHGLFLLLHSRRFFSLDYPLCRSPNTLSPSYLTAAARGFCSDGISDLRDRILRLSENPASVSTASADKEAVRSAVSALADELLALPDGQDPAVSLGSGSFDALLRLPPAGFASVELLSRLKSRPLLALQVFNWRKRQADAEIPMLPEEYYKAITLASRTKNVDLAAELFSQAIADGIREVCLYNALMSTYMNNGLTKKAIWVFEVLKQDAECKPTIVSYNILLSVFGRSMLVEHIETTLQAINDSELSYTITTYNTAIAAYLTAWMWDKMEGMYQSMLEGPVKPDAGTLLLMLRGYAYSNNLEKMEKTYDQVKETVNNRQWPLIYAMICAYTKSSHPDRVKRVEALMKLIPDDDYKPWVTVLLIKMYAQESMIEAMEGLISKAFQRHIIVTTAGIMRSIISNYFRNNAVDRLAGFIRQAEYAGWRLFRSLYHCKMVMYGQQNRLEEMLGVLDEMENFRFSRTRKTFLIMYKAYYNTGRRPEAATVIGMMWKHGYGNDEDAFVL</sequence>
<comment type="similarity">
    <text evidence="1">Belongs to the PPR family. P subfamily.</text>
</comment>
<dbReference type="OrthoDB" id="185373at2759"/>
<dbReference type="Pfam" id="PF01535">
    <property type="entry name" value="PPR"/>
    <property type="match status" value="2"/>
</dbReference>
<dbReference type="InterPro" id="IPR002885">
    <property type="entry name" value="PPR_rpt"/>
</dbReference>
<evidence type="ECO:0000313" key="5">
    <source>
        <dbReference type="EnsemblPlants" id="Ma03_p26120.1"/>
    </source>
</evidence>
<proteinExistence type="inferred from homology"/>
<dbReference type="GO" id="GO:0003723">
    <property type="term" value="F:RNA binding"/>
    <property type="evidence" value="ECO:0000318"/>
    <property type="project" value="GO_Central"/>
</dbReference>
<dbReference type="EMBL" id="HG996468">
    <property type="protein sequence ID" value="CAG1851319.1"/>
    <property type="molecule type" value="Genomic_DNA"/>
</dbReference>
<dbReference type="InterPro" id="IPR044179">
    <property type="entry name" value="PPR5-like"/>
</dbReference>
<dbReference type="FunCoup" id="A0A804IGF1">
    <property type="interactions" value="3754"/>
</dbReference>
<accession>A0A804IGF1</accession>
<dbReference type="Proteomes" id="UP000012960">
    <property type="component" value="Unplaced"/>
</dbReference>
<dbReference type="KEGG" id="mus:103978882"/>
<protein>
    <submittedName>
        <fullName evidence="4">(wild Malaysian banana) hypothetical protein</fullName>
    </submittedName>
</protein>
<dbReference type="Gramene" id="Ma03_t26120.1">
    <property type="protein sequence ID" value="Ma03_p26120.1"/>
    <property type="gene ID" value="Ma03_g26120"/>
</dbReference>
<dbReference type="Pfam" id="PF13812">
    <property type="entry name" value="PPR_3"/>
    <property type="match status" value="1"/>
</dbReference>
<evidence type="ECO:0000256" key="1">
    <source>
        <dbReference type="ARBA" id="ARBA00007626"/>
    </source>
</evidence>
<dbReference type="InterPro" id="IPR011990">
    <property type="entry name" value="TPR-like_helical_dom_sf"/>
</dbReference>
<evidence type="ECO:0000256" key="2">
    <source>
        <dbReference type="ARBA" id="ARBA00022737"/>
    </source>
</evidence>
<evidence type="ECO:0000256" key="3">
    <source>
        <dbReference type="PROSITE-ProRule" id="PRU00708"/>
    </source>
</evidence>
<dbReference type="EnsemblPlants" id="Ma03_t26120.1">
    <property type="protein sequence ID" value="Ma03_p26120.1"/>
    <property type="gene ID" value="Ma03_g26120"/>
</dbReference>
<keyword evidence="2" id="KW-0677">Repeat</keyword>
<dbReference type="PROSITE" id="PS51375">
    <property type="entry name" value="PPR"/>
    <property type="match status" value="1"/>
</dbReference>
<dbReference type="PANTHER" id="PTHR47874:SF1">
    <property type="entry name" value="OS05G0407900 PROTEIN"/>
    <property type="match status" value="1"/>
</dbReference>
<gene>
    <name evidence="4" type="ORF">GSMUA_192470.1</name>
</gene>
<reference evidence="4" key="1">
    <citation type="submission" date="2021-03" db="EMBL/GenBank/DDBJ databases">
        <authorList>
            <consortium name="Genoscope - CEA"/>
            <person name="William W."/>
        </authorList>
    </citation>
    <scope>NUCLEOTIDE SEQUENCE</scope>
    <source>
        <strain evidence="4">Doubled-haploid Pahang</strain>
    </source>
</reference>
<evidence type="ECO:0000313" key="4">
    <source>
        <dbReference type="EMBL" id="CAG1851319.1"/>
    </source>
</evidence>
<dbReference type="OMA" id="PENEYRP"/>
<feature type="repeat" description="PPR" evidence="3">
    <location>
        <begin position="256"/>
        <end position="290"/>
    </location>
</feature>
<evidence type="ECO:0000313" key="6">
    <source>
        <dbReference type="Proteomes" id="UP000012960"/>
    </source>
</evidence>
<dbReference type="AlphaFoldDB" id="A0A804IGF1"/>
<dbReference type="GO" id="GO:0003729">
    <property type="term" value="F:mRNA binding"/>
    <property type="evidence" value="ECO:0007669"/>
    <property type="project" value="InterPro"/>
</dbReference>
<keyword evidence="6" id="KW-1185">Reference proteome</keyword>